<dbReference type="Pfam" id="PF22042">
    <property type="entry name" value="EF-G_D2"/>
    <property type="match status" value="1"/>
</dbReference>
<keyword evidence="7" id="KW-0496">Mitochondrion</keyword>
<feature type="domain" description="Tr-type G" evidence="12">
    <location>
        <begin position="669"/>
        <end position="837"/>
    </location>
</feature>
<feature type="compositionally biased region" description="Low complexity" evidence="11">
    <location>
        <begin position="65"/>
        <end position="85"/>
    </location>
</feature>
<dbReference type="Proteomes" id="UP000286045">
    <property type="component" value="Unassembled WGS sequence"/>
</dbReference>
<dbReference type="PANTHER" id="PTHR43381">
    <property type="entry name" value="TRANSLATION INITIATION FACTOR IF-2-RELATED"/>
    <property type="match status" value="1"/>
</dbReference>
<feature type="compositionally biased region" description="Basic and acidic residues" evidence="11">
    <location>
        <begin position="362"/>
        <end position="385"/>
    </location>
</feature>
<evidence type="ECO:0000256" key="8">
    <source>
        <dbReference type="ARBA" id="ARBA00023134"/>
    </source>
</evidence>
<dbReference type="Pfam" id="PF11987">
    <property type="entry name" value="IF-2"/>
    <property type="match status" value="1"/>
</dbReference>
<feature type="region of interest" description="Disordered" evidence="11">
    <location>
        <begin position="456"/>
        <end position="582"/>
    </location>
</feature>
<dbReference type="GO" id="GO:0005739">
    <property type="term" value="C:mitochondrion"/>
    <property type="evidence" value="ECO:0007669"/>
    <property type="project" value="UniProtKB-SubCell"/>
</dbReference>
<keyword evidence="6" id="KW-0809">Transit peptide</keyword>
<name>A0A439CPN1_9PEZI</name>
<feature type="region of interest" description="Disordered" evidence="11">
    <location>
        <begin position="646"/>
        <end position="672"/>
    </location>
</feature>
<dbReference type="GO" id="GO:0003924">
    <property type="term" value="F:GTPase activity"/>
    <property type="evidence" value="ECO:0007669"/>
    <property type="project" value="InterPro"/>
</dbReference>
<dbReference type="PANTHER" id="PTHR43381:SF20">
    <property type="entry name" value="TRANSLATION INITIATION FACTOR IF-2, MITOCHONDRIAL"/>
    <property type="match status" value="1"/>
</dbReference>
<dbReference type="SUPFAM" id="SSF50447">
    <property type="entry name" value="Translation proteins"/>
    <property type="match status" value="3"/>
</dbReference>
<dbReference type="InterPro" id="IPR023115">
    <property type="entry name" value="TIF_IF2_dom3"/>
</dbReference>
<dbReference type="InterPro" id="IPR005225">
    <property type="entry name" value="Small_GTP-bd"/>
</dbReference>
<feature type="compositionally biased region" description="Basic and acidic residues" evidence="11">
    <location>
        <begin position="565"/>
        <end position="582"/>
    </location>
</feature>
<comment type="similarity">
    <text evidence="2">Belongs to the TRAFAC class translation factor GTPase superfamily. Classic translation factor GTPase family. IF-2 subfamily.</text>
</comment>
<organism evidence="13 14">
    <name type="scientific">Xylaria grammica</name>
    <dbReference type="NCBI Taxonomy" id="363999"/>
    <lineage>
        <taxon>Eukaryota</taxon>
        <taxon>Fungi</taxon>
        <taxon>Dikarya</taxon>
        <taxon>Ascomycota</taxon>
        <taxon>Pezizomycotina</taxon>
        <taxon>Sordariomycetes</taxon>
        <taxon>Xylariomycetidae</taxon>
        <taxon>Xylariales</taxon>
        <taxon>Xylariaceae</taxon>
        <taxon>Xylaria</taxon>
    </lineage>
</organism>
<dbReference type="FunFam" id="3.40.50.300:FF:000019">
    <property type="entry name" value="Translation initiation factor IF-2"/>
    <property type="match status" value="1"/>
</dbReference>
<gene>
    <name evidence="13" type="ORF">EKO27_g10987</name>
</gene>
<evidence type="ECO:0000256" key="2">
    <source>
        <dbReference type="ARBA" id="ARBA00007733"/>
    </source>
</evidence>
<dbReference type="InterPro" id="IPR000795">
    <property type="entry name" value="T_Tr_GTP-bd_dom"/>
</dbReference>
<dbReference type="EMBL" id="RYZI01000630">
    <property type="protein sequence ID" value="RWA04118.1"/>
    <property type="molecule type" value="Genomic_DNA"/>
</dbReference>
<accession>A0A439CPN1</accession>
<feature type="compositionally biased region" description="Pro residues" evidence="11">
    <location>
        <begin position="323"/>
        <end position="332"/>
    </location>
</feature>
<feature type="region of interest" description="Disordered" evidence="11">
    <location>
        <begin position="293"/>
        <end position="411"/>
    </location>
</feature>
<dbReference type="NCBIfam" id="TIGR00231">
    <property type="entry name" value="small_GTP"/>
    <property type="match status" value="1"/>
</dbReference>
<dbReference type="Pfam" id="PF04760">
    <property type="entry name" value="IF2_N"/>
    <property type="match status" value="1"/>
</dbReference>
<dbReference type="GO" id="GO:0005525">
    <property type="term" value="F:GTP binding"/>
    <property type="evidence" value="ECO:0007669"/>
    <property type="project" value="UniProtKB-KW"/>
</dbReference>
<dbReference type="InterPro" id="IPR044145">
    <property type="entry name" value="IF2_II"/>
</dbReference>
<keyword evidence="14" id="KW-1185">Reference proteome</keyword>
<dbReference type="HAMAP" id="MF_00100_B">
    <property type="entry name" value="IF_2_B"/>
    <property type="match status" value="1"/>
</dbReference>
<dbReference type="PROSITE" id="PS51722">
    <property type="entry name" value="G_TR_2"/>
    <property type="match status" value="1"/>
</dbReference>
<dbReference type="Gene3D" id="3.40.50.300">
    <property type="entry name" value="P-loop containing nucleotide triphosphate hydrolases"/>
    <property type="match status" value="1"/>
</dbReference>
<feature type="compositionally biased region" description="Polar residues" evidence="11">
    <location>
        <begin position="198"/>
        <end position="215"/>
    </location>
</feature>
<dbReference type="Pfam" id="PF00009">
    <property type="entry name" value="GTP_EFTU"/>
    <property type="match status" value="1"/>
</dbReference>
<feature type="compositionally biased region" description="Basic and acidic residues" evidence="11">
    <location>
        <begin position="530"/>
        <end position="557"/>
    </location>
</feature>
<comment type="function">
    <text evidence="9">One of the essential components for the initiation of protein synthesis. Protects formylmethionyl-tRNA from spontaneous hydrolysis and promotes its binding to the 30S ribosomal subunits. Also involved in the hydrolysis of GTP during the formation of the 70S ribosomal complex.</text>
</comment>
<proteinExistence type="inferred from homology"/>
<feature type="region of interest" description="Disordered" evidence="11">
    <location>
        <begin position="198"/>
        <end position="227"/>
    </location>
</feature>
<dbReference type="InterPro" id="IPR000178">
    <property type="entry name" value="TF_IF2_bacterial-like"/>
</dbReference>
<evidence type="ECO:0000313" key="13">
    <source>
        <dbReference type="EMBL" id="RWA04118.1"/>
    </source>
</evidence>
<comment type="caution">
    <text evidence="13">The sequence shown here is derived from an EMBL/GenBank/DDBJ whole genome shotgun (WGS) entry which is preliminary data.</text>
</comment>
<dbReference type="STRING" id="363999.A0A439CPN1"/>
<dbReference type="InterPro" id="IPR009000">
    <property type="entry name" value="Transl_B-barrel_sf"/>
</dbReference>
<evidence type="ECO:0000256" key="7">
    <source>
        <dbReference type="ARBA" id="ARBA00023128"/>
    </source>
</evidence>
<dbReference type="CDD" id="cd03702">
    <property type="entry name" value="IF2_mtIF2_II"/>
    <property type="match status" value="1"/>
</dbReference>
<dbReference type="InterPro" id="IPR027417">
    <property type="entry name" value="P-loop_NTPase"/>
</dbReference>
<dbReference type="InterPro" id="IPR006847">
    <property type="entry name" value="IF2_N"/>
</dbReference>
<evidence type="ECO:0000256" key="5">
    <source>
        <dbReference type="ARBA" id="ARBA00022917"/>
    </source>
</evidence>
<evidence type="ECO:0000313" key="14">
    <source>
        <dbReference type="Proteomes" id="UP000286045"/>
    </source>
</evidence>
<evidence type="ECO:0000256" key="1">
    <source>
        <dbReference type="ARBA" id="ARBA00004173"/>
    </source>
</evidence>
<feature type="compositionally biased region" description="Polar residues" evidence="11">
    <location>
        <begin position="113"/>
        <end position="124"/>
    </location>
</feature>
<reference evidence="13 14" key="1">
    <citation type="submission" date="2018-12" db="EMBL/GenBank/DDBJ databases">
        <title>Draft genome sequence of Xylaria grammica IHI A82.</title>
        <authorList>
            <person name="Buettner E."/>
            <person name="Kellner H."/>
        </authorList>
    </citation>
    <scope>NUCLEOTIDE SEQUENCE [LARGE SCALE GENOMIC DNA]</scope>
    <source>
        <strain evidence="13 14">IHI A82</strain>
    </source>
</reference>
<protein>
    <recommendedName>
        <fullName evidence="10">Translation initiation factor IF-2, mitochondrial</fullName>
    </recommendedName>
</protein>
<dbReference type="Gene3D" id="3.40.50.10050">
    <property type="entry name" value="Translation initiation factor IF- 2, domain 3"/>
    <property type="match status" value="1"/>
</dbReference>
<dbReference type="CDD" id="cd01887">
    <property type="entry name" value="IF2_eIF5B"/>
    <property type="match status" value="1"/>
</dbReference>
<keyword evidence="8" id="KW-0342">GTP-binding</keyword>
<feature type="compositionally biased region" description="Low complexity" evidence="11">
    <location>
        <begin position="158"/>
        <end position="171"/>
    </location>
</feature>
<feature type="compositionally biased region" description="Low complexity" evidence="11">
    <location>
        <begin position="347"/>
        <end position="358"/>
    </location>
</feature>
<dbReference type="CDD" id="cd03692">
    <property type="entry name" value="mtIF2_IVc"/>
    <property type="match status" value="1"/>
</dbReference>
<evidence type="ECO:0000256" key="10">
    <source>
        <dbReference type="ARBA" id="ARBA00044200"/>
    </source>
</evidence>
<feature type="compositionally biased region" description="Polar residues" evidence="11">
    <location>
        <begin position="86"/>
        <end position="106"/>
    </location>
</feature>
<evidence type="ECO:0000256" key="4">
    <source>
        <dbReference type="ARBA" id="ARBA00022741"/>
    </source>
</evidence>
<evidence type="ECO:0000256" key="6">
    <source>
        <dbReference type="ARBA" id="ARBA00022946"/>
    </source>
</evidence>
<evidence type="ECO:0000259" key="12">
    <source>
        <dbReference type="PROSITE" id="PS51722"/>
    </source>
</evidence>
<sequence>MSHIVPCYAPSCTNTDALLVSQRDISICAICQYRTSLSLRTPRLSQNRPLSVTAQCASNHDPNGARSLRSPPSLAAAPSSVAASPHTQSLSRTINPKLQRSLSSYGTAVAPQPSANNAGPSTSGIGPVGRPKLSFKIRRAGDDIVDPHEAMARERLRAQQAANASAQQPRQFVSRRAGSGIMDPHEAMARERLRAQQDANANVQQPRQPQQGSIDTRSKARYVSNSPREQAIERYLRAEPHMHGDVSALKRRPRTKPALSLSGSDIGSNFSIRSEFDTKSAADRASEIGSNFFRRIGHRGEPPLRKVPASPVPENPRARNIDLPPPPPPFRPQPSIGQNSGSQDFVASSLSSLTGSGAFWHRNADNVRKTDPSPLKNTEDKRHETSSPFPGLGGSLADSAPRKPNTAAAWSGGLDALEDAGARDAEIKASYQSGSRGVGMSEEWGQLARKSVGKWTLGDGLRNTGQGNAATPRPERANSQSTEHLSPDPWAITKNDTAFGGRDSANRDSPFPQVPRQNEGNDRGNTGGRDPFEREPKANNKRDGRRSQKTSRFHDEDGGSSYDQYQDKRRQKELRKAQREAERPELIPIILPELISITAFANALKIKPEEFLNQLGELGFEGVTLDSLMTGETAALVAQEYGYEPTVDAGDSQDLRPRPPPEDPSVLPSRPPVVTIMGHVDHGKTTILDYLRQSSVAAQEHGGITQHIGAFSVKLSSGKPITFLDTPGHAAFLTMRQRGANVTDIVVLVVAADDSVKPQTLEALKHAWAAKVPIIVAINKVDKDGARIDAVKHDLATAGVEIEDFGGDVQVVCVSGKTGQGMDDLEENILTLSEILDHRAELDGAAEGWVLESTLKPTGKVATVLVKRGTLRPGDYIAAGLTYAKIRQLRNEAGVDIDEAPPGTPVEIVGWKDLPAAGDQVIQSPNEDKAKTAVSYRERLREQEKDATEYEAITETRKALQEKRAREKMTNQGSVGGNSGTGVQEILPEEEDGTKLVNFVVKGDVHGSVEAVCAAIQEIGNHEVRPRVLRSGTGPISKYDVEHAATSKSVLVNFATTTPGHVRRLAEEQRVRILDHTVIYHLIDDVKARLSEYLAEDVSTRVLGEAEILQIFPINLRGRVYKNIAGCRIRNGVVSKNHLYRITRGGEVIFTGESTKPFSLLLIATSSHLLPFSCPPASHPTVIISSLYRRSHETNLFLNLGKLETLKNVKKDVTEMRKGSDCGMGFEEFQDLEVGDRIQAYEEVRISRSL</sequence>
<dbReference type="GO" id="GO:0003743">
    <property type="term" value="F:translation initiation factor activity"/>
    <property type="evidence" value="ECO:0007669"/>
    <property type="project" value="UniProtKB-KW"/>
</dbReference>
<dbReference type="InterPro" id="IPR015760">
    <property type="entry name" value="TIF_IF2"/>
</dbReference>
<dbReference type="PROSITE" id="PS01176">
    <property type="entry name" value="IF2"/>
    <property type="match status" value="1"/>
</dbReference>
<evidence type="ECO:0000256" key="3">
    <source>
        <dbReference type="ARBA" id="ARBA00022540"/>
    </source>
</evidence>
<evidence type="ECO:0000256" key="11">
    <source>
        <dbReference type="SAM" id="MobiDB-lite"/>
    </source>
</evidence>
<dbReference type="SUPFAM" id="SSF52156">
    <property type="entry name" value="Initiation factor IF2/eIF5b, domain 3"/>
    <property type="match status" value="1"/>
</dbReference>
<dbReference type="FunFam" id="3.40.50.10050:FF:000001">
    <property type="entry name" value="Translation initiation factor IF-2"/>
    <property type="match status" value="1"/>
</dbReference>
<dbReference type="AlphaFoldDB" id="A0A439CPN1"/>
<feature type="compositionally biased region" description="Polar residues" evidence="11">
    <location>
        <begin position="335"/>
        <end position="346"/>
    </location>
</feature>
<evidence type="ECO:0000256" key="9">
    <source>
        <dbReference type="ARBA" id="ARBA00025162"/>
    </source>
</evidence>
<keyword evidence="5" id="KW-0648">Protein biosynthesis</keyword>
<keyword evidence="3" id="KW-0396">Initiation factor</keyword>
<dbReference type="InterPro" id="IPR036925">
    <property type="entry name" value="TIF_IF2_dom3_sf"/>
</dbReference>
<dbReference type="InterPro" id="IPR053905">
    <property type="entry name" value="EF-G-like_DII"/>
</dbReference>
<dbReference type="Gene3D" id="2.40.30.10">
    <property type="entry name" value="Translation factors"/>
    <property type="match status" value="2"/>
</dbReference>
<dbReference type="SUPFAM" id="SSF52540">
    <property type="entry name" value="P-loop containing nucleoside triphosphate hydrolases"/>
    <property type="match status" value="1"/>
</dbReference>
<comment type="subcellular location">
    <subcellularLocation>
        <location evidence="1">Mitochondrion</location>
    </subcellularLocation>
</comment>
<feature type="region of interest" description="Disordered" evidence="11">
    <location>
        <begin position="158"/>
        <end position="181"/>
    </location>
</feature>
<feature type="region of interest" description="Disordered" evidence="11">
    <location>
        <begin position="54"/>
        <end position="131"/>
    </location>
</feature>
<keyword evidence="4" id="KW-0547">Nucleotide-binding</keyword>